<dbReference type="InParanoid" id="B9RTN5"/>
<feature type="region of interest" description="Disordered" evidence="1">
    <location>
        <begin position="119"/>
        <end position="219"/>
    </location>
</feature>
<reference evidence="4" key="1">
    <citation type="journal article" date="2010" name="Nat. Biotechnol.">
        <title>Draft genome sequence of the oilseed species Ricinus communis.</title>
        <authorList>
            <person name="Chan A.P."/>
            <person name="Crabtree J."/>
            <person name="Zhao Q."/>
            <person name="Lorenzi H."/>
            <person name="Orvis J."/>
            <person name="Puiu D."/>
            <person name="Melake-Berhan A."/>
            <person name="Jones K.M."/>
            <person name="Redman J."/>
            <person name="Chen G."/>
            <person name="Cahoon E.B."/>
            <person name="Gedil M."/>
            <person name="Stanke M."/>
            <person name="Haas B.J."/>
            <person name="Wortman J.R."/>
            <person name="Fraser-Liggett C.M."/>
            <person name="Ravel J."/>
            <person name="Rabinowicz P.D."/>
        </authorList>
    </citation>
    <scope>NUCLEOTIDE SEQUENCE [LARGE SCALE GENOMIC DNA]</scope>
    <source>
        <strain evidence="4">cv. Hale</strain>
    </source>
</reference>
<dbReference type="EMBL" id="EQ973814">
    <property type="protein sequence ID" value="EEF45267.1"/>
    <property type="molecule type" value="Genomic_DNA"/>
</dbReference>
<dbReference type="Proteomes" id="UP000008311">
    <property type="component" value="Unassembled WGS sequence"/>
</dbReference>
<feature type="compositionally biased region" description="Polar residues" evidence="1">
    <location>
        <begin position="138"/>
        <end position="190"/>
    </location>
</feature>
<evidence type="ECO:0000313" key="3">
    <source>
        <dbReference type="EMBL" id="EEF45267.1"/>
    </source>
</evidence>
<feature type="signal peptide" evidence="2">
    <location>
        <begin position="1"/>
        <end position="28"/>
    </location>
</feature>
<dbReference type="eggNOG" id="ENOG502S71E">
    <property type="taxonomic scope" value="Eukaryota"/>
</dbReference>
<organism evidence="3 4">
    <name type="scientific">Ricinus communis</name>
    <name type="common">Castor bean</name>
    <dbReference type="NCBI Taxonomy" id="3988"/>
    <lineage>
        <taxon>Eukaryota</taxon>
        <taxon>Viridiplantae</taxon>
        <taxon>Streptophyta</taxon>
        <taxon>Embryophyta</taxon>
        <taxon>Tracheophyta</taxon>
        <taxon>Spermatophyta</taxon>
        <taxon>Magnoliopsida</taxon>
        <taxon>eudicotyledons</taxon>
        <taxon>Gunneridae</taxon>
        <taxon>Pentapetalae</taxon>
        <taxon>rosids</taxon>
        <taxon>fabids</taxon>
        <taxon>Malpighiales</taxon>
        <taxon>Euphorbiaceae</taxon>
        <taxon>Acalyphoideae</taxon>
        <taxon>Acalypheae</taxon>
        <taxon>Ricinus</taxon>
    </lineage>
</organism>
<keyword evidence="2" id="KW-0732">Signal</keyword>
<protein>
    <submittedName>
        <fullName evidence="3">Uncharacterized protein</fullName>
    </submittedName>
</protein>
<proteinExistence type="predicted"/>
<feature type="chain" id="PRO_5002890986" evidence="2">
    <location>
        <begin position="29"/>
        <end position="245"/>
    </location>
</feature>
<keyword evidence="4" id="KW-1185">Reference proteome</keyword>
<evidence type="ECO:0000256" key="1">
    <source>
        <dbReference type="SAM" id="MobiDB-lite"/>
    </source>
</evidence>
<gene>
    <name evidence="3" type="ORF">RCOM_0911700</name>
</gene>
<accession>B9RTN5</accession>
<sequence>MGSRKLLPFKFIWIFIFVISVLAPTTESQSQVCSIQGIDLGLCLIQRNSSFSIDGTCCEVLNKVVRAGYNCLCLLLASSFPLLNTPISLPLSNCFIHLPPLTLCQVVAPMPIMFPPNSTNQTNLPSLPPEDMPVSPPNEMQFSINSTGKNSSTTVATQPPSSKNADTTVSPPQEMQVSLNSSGDNSTKNAATEPPSYEIASPESTVSRKGSETSKGRDKIKIMLRRRPSLVTLITSTINRLALPH</sequence>
<evidence type="ECO:0000256" key="2">
    <source>
        <dbReference type="SAM" id="SignalP"/>
    </source>
</evidence>
<feature type="compositionally biased region" description="Pro residues" evidence="1">
    <location>
        <begin position="126"/>
        <end position="136"/>
    </location>
</feature>
<dbReference type="AlphaFoldDB" id="B9RTN5"/>
<name>B9RTN5_RICCO</name>
<evidence type="ECO:0000313" key="4">
    <source>
        <dbReference type="Proteomes" id="UP000008311"/>
    </source>
</evidence>
<feature type="compositionally biased region" description="Basic and acidic residues" evidence="1">
    <location>
        <begin position="209"/>
        <end position="219"/>
    </location>
</feature>